<dbReference type="AlphaFoldDB" id="A0A1G5ZCU5"/>
<keyword evidence="1" id="KW-0732">Signal</keyword>
<feature type="chain" id="PRO_5011677712" evidence="1">
    <location>
        <begin position="26"/>
        <end position="64"/>
    </location>
</feature>
<proteinExistence type="predicted"/>
<gene>
    <name evidence="2" type="ORF">SAMN03080617_03569</name>
</gene>
<accession>A0A1G5ZCU5</accession>
<feature type="signal peptide" evidence="1">
    <location>
        <begin position="1"/>
        <end position="25"/>
    </location>
</feature>
<sequence length="64" mass="6921">MKKLKISLATIFCLALSISPMFVNAQNCGTLASGYNIRINGTNVCVLNNASRECFAIINPCPEQ</sequence>
<keyword evidence="3" id="KW-1185">Reference proteome</keyword>
<name>A0A1G5ZCU5_9BACT</name>
<evidence type="ECO:0000313" key="2">
    <source>
        <dbReference type="EMBL" id="SDA92396.1"/>
    </source>
</evidence>
<protein>
    <submittedName>
        <fullName evidence="2">Uncharacterized protein</fullName>
    </submittedName>
</protein>
<reference evidence="3" key="1">
    <citation type="submission" date="2016-10" db="EMBL/GenBank/DDBJ databases">
        <authorList>
            <person name="Varghese N."/>
            <person name="Submissions S."/>
        </authorList>
    </citation>
    <scope>NUCLEOTIDE SEQUENCE [LARGE SCALE GENOMIC DNA]</scope>
    <source>
        <strain evidence="3">DSM 22703</strain>
    </source>
</reference>
<dbReference type="Proteomes" id="UP000198756">
    <property type="component" value="Unassembled WGS sequence"/>
</dbReference>
<dbReference type="STRING" id="279824.SAMN03080617_03569"/>
<evidence type="ECO:0000313" key="3">
    <source>
        <dbReference type="Proteomes" id="UP000198756"/>
    </source>
</evidence>
<organism evidence="2 3">
    <name type="scientific">Algoriphagus alkaliphilus</name>
    <dbReference type="NCBI Taxonomy" id="279824"/>
    <lineage>
        <taxon>Bacteria</taxon>
        <taxon>Pseudomonadati</taxon>
        <taxon>Bacteroidota</taxon>
        <taxon>Cytophagia</taxon>
        <taxon>Cytophagales</taxon>
        <taxon>Cyclobacteriaceae</taxon>
        <taxon>Algoriphagus</taxon>
    </lineage>
</organism>
<dbReference type="EMBL" id="FMXE01000032">
    <property type="protein sequence ID" value="SDA92396.1"/>
    <property type="molecule type" value="Genomic_DNA"/>
</dbReference>
<evidence type="ECO:0000256" key="1">
    <source>
        <dbReference type="SAM" id="SignalP"/>
    </source>
</evidence>